<sequence length="628" mass="69509">MDPRMLGAYNKELDYLRDAGKEFGQENQEVAGRLGLGNREETDPYVERLLEGVAFLSARVQLKLEDQFPEFTQQLLQSIQPDYLAPTPSMCIAMFAPTEGGAPSRAVTIKRHTQFTAETIRADSPCTFSTAHEVKLLPIAIEAVEYLSNPAPVAAAAAFASKMRNERIVAQAGVRIRLKAVGDLKTIEPGLMPIFIDGTGSLPGTLYHQMMGEALAVVAYADADPARPVLLPKPVAVGLREDEALLPSDGRSFGGYRLLREYFTFPERFMFFAFQELERAFAVGGSSCELIVLFNTRADPLEGVSVDNLRLFCTPAINLFEKSLGLTRVRKFEHEHLVVPDRGRPDDFEVFRVLDVKAHLHNGDERPVAPIYAFGSLLHDWSKALFRTTRMRPRRLSRRQQQSLGRGDYSDTETLISLSAPGDPELLDTIRDLSIRALVTNRELPELLSEQGDVQMRCAEDTQVRIVRGPTRPRPPLGLGDSAWRVVGGLTANHASMVSQPGGHPGMLRDHIGLYGAFEGTIDGAAARRQIDGILRVTSETVQRRIVSPPKVGSGRGAAMAFVRGQRVRIVLDDTGYDRGRIFLFASVLDRFLSEFATVNTFIETVFESQSLGEFATWPPKMGLRPTI</sequence>
<dbReference type="PANTHER" id="PTHR35370:SF1">
    <property type="entry name" value="TYPE VI SECRETION SYSTEM COMPONENT TSSF1"/>
    <property type="match status" value="1"/>
</dbReference>
<dbReference type="KEGG" id="cfh:C1707_02185"/>
<dbReference type="NCBIfam" id="TIGR03359">
    <property type="entry name" value="VI_chp_6"/>
    <property type="match status" value="1"/>
</dbReference>
<dbReference type="Proteomes" id="UP000281192">
    <property type="component" value="Chromosome"/>
</dbReference>
<dbReference type="PANTHER" id="PTHR35370">
    <property type="entry name" value="CYTOPLASMIC PROTEIN-RELATED-RELATED"/>
    <property type="match status" value="1"/>
</dbReference>
<keyword evidence="4" id="KW-1185">Reference proteome</keyword>
<accession>A0A2N5CZD8</accession>
<organism evidence="2 3">
    <name type="scientific">Caulobacter flavus</name>
    <dbReference type="NCBI Taxonomy" id="1679497"/>
    <lineage>
        <taxon>Bacteria</taxon>
        <taxon>Pseudomonadati</taxon>
        <taxon>Pseudomonadota</taxon>
        <taxon>Alphaproteobacteria</taxon>
        <taxon>Caulobacterales</taxon>
        <taxon>Caulobacteraceae</taxon>
        <taxon>Caulobacter</taxon>
    </lineage>
</organism>
<dbReference type="PIRSF" id="PIRSF028304">
    <property type="entry name" value="UCP028304"/>
    <property type="match status" value="1"/>
</dbReference>
<evidence type="ECO:0000313" key="2">
    <source>
        <dbReference type="EMBL" id="PLR19177.1"/>
    </source>
</evidence>
<dbReference type="RefSeq" id="WP_101711735.1">
    <property type="nucleotide sequence ID" value="NZ_CP026100.1"/>
</dbReference>
<dbReference type="Pfam" id="PF05947">
    <property type="entry name" value="T6SS_TssF"/>
    <property type="match status" value="1"/>
</dbReference>
<reference evidence="1 4" key="2">
    <citation type="submission" date="2018-01" db="EMBL/GenBank/DDBJ databases">
        <title>Complete genome sequence of Caulobacter flavus RHGG3.</title>
        <authorList>
            <person name="Yang E."/>
        </authorList>
    </citation>
    <scope>NUCLEOTIDE SEQUENCE [LARGE SCALE GENOMIC DNA]</scope>
    <source>
        <strain evidence="1 4">RHGG3</strain>
    </source>
</reference>
<dbReference type="InterPro" id="IPR010272">
    <property type="entry name" value="T6SS_TssF"/>
</dbReference>
<dbReference type="AlphaFoldDB" id="A0A2N5CZD8"/>
<dbReference type="EMBL" id="CP026100">
    <property type="protein sequence ID" value="AYV45143.1"/>
    <property type="molecule type" value="Genomic_DNA"/>
</dbReference>
<gene>
    <name evidence="2" type="primary">vasA</name>
    <name evidence="1" type="ORF">C1707_02185</name>
    <name evidence="2" type="ORF">CFHF_03985</name>
</gene>
<dbReference type="Proteomes" id="UP000234483">
    <property type="component" value="Unassembled WGS sequence"/>
</dbReference>
<name>A0A2N5CZD8_9CAUL</name>
<evidence type="ECO:0000313" key="1">
    <source>
        <dbReference type="EMBL" id="AYV45143.1"/>
    </source>
</evidence>
<dbReference type="EMBL" id="PJRQ01000008">
    <property type="protein sequence ID" value="PLR19177.1"/>
    <property type="molecule type" value="Genomic_DNA"/>
</dbReference>
<evidence type="ECO:0000313" key="4">
    <source>
        <dbReference type="Proteomes" id="UP000281192"/>
    </source>
</evidence>
<proteinExistence type="predicted"/>
<reference evidence="2 3" key="1">
    <citation type="submission" date="2017-12" db="EMBL/GenBank/DDBJ databases">
        <title>The genome sequence of Caulobacter flavus CGMCC1 15093.</title>
        <authorList>
            <person name="Gao J."/>
            <person name="Mao X."/>
            <person name="Sun J."/>
        </authorList>
    </citation>
    <scope>NUCLEOTIDE SEQUENCE [LARGE SCALE GENOMIC DNA]</scope>
    <source>
        <strain evidence="2 3">CGMCC1 15093</strain>
    </source>
</reference>
<evidence type="ECO:0000313" key="3">
    <source>
        <dbReference type="Proteomes" id="UP000234483"/>
    </source>
</evidence>
<protein>
    <submittedName>
        <fullName evidence="2">Type VI secretion system baseplate subunit TssF</fullName>
    </submittedName>
</protein>
<dbReference type="OrthoDB" id="9763676at2"/>